<evidence type="ECO:0000313" key="10">
    <source>
        <dbReference type="Proteomes" id="UP000184497"/>
    </source>
</evidence>
<dbReference type="GO" id="GO:0005886">
    <property type="term" value="C:plasma membrane"/>
    <property type="evidence" value="ECO:0007669"/>
    <property type="project" value="UniProtKB-SubCell"/>
</dbReference>
<dbReference type="Pfam" id="PF05231">
    <property type="entry name" value="MASE1"/>
    <property type="match status" value="1"/>
</dbReference>
<evidence type="ECO:0000256" key="1">
    <source>
        <dbReference type="ARBA" id="ARBA00001946"/>
    </source>
</evidence>
<feature type="transmembrane region" description="Helical" evidence="7">
    <location>
        <begin position="53"/>
        <end position="78"/>
    </location>
</feature>
<dbReference type="InterPro" id="IPR043128">
    <property type="entry name" value="Rev_trsase/Diguanyl_cyclase"/>
</dbReference>
<dbReference type="Pfam" id="PF00990">
    <property type="entry name" value="GGDEF"/>
    <property type="match status" value="1"/>
</dbReference>
<keyword evidence="5 7" id="KW-1133">Transmembrane helix</keyword>
<dbReference type="Proteomes" id="UP000184497">
    <property type="component" value="Unassembled WGS sequence"/>
</dbReference>
<dbReference type="CDD" id="cd01949">
    <property type="entry name" value="GGDEF"/>
    <property type="match status" value="1"/>
</dbReference>
<dbReference type="OrthoDB" id="9803824at2"/>
<protein>
    <submittedName>
        <fullName evidence="9">Diguanylate cyclase (GGDEF) domain-containing protein</fullName>
    </submittedName>
</protein>
<dbReference type="AlphaFoldDB" id="A0A1M6R9E9"/>
<dbReference type="PANTHER" id="PTHR46663">
    <property type="entry name" value="DIGUANYLATE CYCLASE DGCT-RELATED"/>
    <property type="match status" value="1"/>
</dbReference>
<feature type="transmembrane region" description="Helical" evidence="7">
    <location>
        <begin position="126"/>
        <end position="145"/>
    </location>
</feature>
<feature type="transmembrane region" description="Helical" evidence="7">
    <location>
        <begin position="208"/>
        <end position="225"/>
    </location>
</feature>
<evidence type="ECO:0000256" key="5">
    <source>
        <dbReference type="ARBA" id="ARBA00022989"/>
    </source>
</evidence>
<organism evidence="9 10">
    <name type="scientific">Marinobacter antarcticus</name>
    <dbReference type="NCBI Taxonomy" id="564117"/>
    <lineage>
        <taxon>Bacteria</taxon>
        <taxon>Pseudomonadati</taxon>
        <taxon>Pseudomonadota</taxon>
        <taxon>Gammaproteobacteria</taxon>
        <taxon>Pseudomonadales</taxon>
        <taxon>Marinobacteraceae</taxon>
        <taxon>Marinobacter</taxon>
    </lineage>
</organism>
<evidence type="ECO:0000256" key="3">
    <source>
        <dbReference type="ARBA" id="ARBA00022475"/>
    </source>
</evidence>
<comment type="cofactor">
    <cofactor evidence="1">
        <name>Mg(2+)</name>
        <dbReference type="ChEBI" id="CHEBI:18420"/>
    </cofactor>
</comment>
<dbReference type="PANTHER" id="PTHR46663:SF2">
    <property type="entry name" value="GGDEF DOMAIN-CONTAINING PROTEIN"/>
    <property type="match status" value="1"/>
</dbReference>
<evidence type="ECO:0000256" key="7">
    <source>
        <dbReference type="SAM" id="Phobius"/>
    </source>
</evidence>
<feature type="transmembrane region" description="Helical" evidence="7">
    <location>
        <begin position="254"/>
        <end position="274"/>
    </location>
</feature>
<dbReference type="PROSITE" id="PS50887">
    <property type="entry name" value="GGDEF"/>
    <property type="match status" value="1"/>
</dbReference>
<dbReference type="FunFam" id="3.30.70.270:FF:000001">
    <property type="entry name" value="Diguanylate cyclase domain protein"/>
    <property type="match status" value="1"/>
</dbReference>
<name>A0A1M6R9E9_9GAMM</name>
<proteinExistence type="predicted"/>
<dbReference type="STRING" id="564117.SAMN05216369_1376"/>
<dbReference type="SUPFAM" id="SSF55073">
    <property type="entry name" value="Nucleotide cyclase"/>
    <property type="match status" value="1"/>
</dbReference>
<dbReference type="InterPro" id="IPR052163">
    <property type="entry name" value="DGC-Regulatory_Protein"/>
</dbReference>
<feature type="transmembrane region" description="Helical" evidence="7">
    <location>
        <begin position="20"/>
        <end position="41"/>
    </location>
</feature>
<feature type="transmembrane region" description="Helical" evidence="7">
    <location>
        <begin position="165"/>
        <end position="187"/>
    </location>
</feature>
<evidence type="ECO:0000313" key="9">
    <source>
        <dbReference type="EMBL" id="SHK29109.1"/>
    </source>
</evidence>
<evidence type="ECO:0000256" key="2">
    <source>
        <dbReference type="ARBA" id="ARBA00004651"/>
    </source>
</evidence>
<feature type="domain" description="GGDEF" evidence="8">
    <location>
        <begin position="340"/>
        <end position="472"/>
    </location>
</feature>
<reference evidence="10" key="1">
    <citation type="submission" date="2016-11" db="EMBL/GenBank/DDBJ databases">
        <authorList>
            <person name="Varghese N."/>
            <person name="Submissions S."/>
        </authorList>
    </citation>
    <scope>NUCLEOTIDE SEQUENCE [LARGE SCALE GENOMIC DNA]</scope>
    <source>
        <strain evidence="10">CGMCC 1.10835</strain>
    </source>
</reference>
<dbReference type="EMBL" id="FRAQ01000001">
    <property type="protein sequence ID" value="SHK29109.1"/>
    <property type="molecule type" value="Genomic_DNA"/>
</dbReference>
<dbReference type="GO" id="GO:0003824">
    <property type="term" value="F:catalytic activity"/>
    <property type="evidence" value="ECO:0007669"/>
    <property type="project" value="UniProtKB-ARBA"/>
</dbReference>
<dbReference type="InterPro" id="IPR029787">
    <property type="entry name" value="Nucleotide_cyclase"/>
</dbReference>
<dbReference type="RefSeq" id="WP_072796427.1">
    <property type="nucleotide sequence ID" value="NZ_FRAQ01000001.1"/>
</dbReference>
<dbReference type="NCBIfam" id="TIGR00254">
    <property type="entry name" value="GGDEF"/>
    <property type="match status" value="1"/>
</dbReference>
<dbReference type="InterPro" id="IPR000160">
    <property type="entry name" value="GGDEF_dom"/>
</dbReference>
<evidence type="ECO:0000256" key="6">
    <source>
        <dbReference type="ARBA" id="ARBA00023136"/>
    </source>
</evidence>
<keyword evidence="3" id="KW-1003">Cell membrane</keyword>
<keyword evidence="4 7" id="KW-0812">Transmembrane</keyword>
<feature type="transmembrane region" description="Helical" evidence="7">
    <location>
        <begin position="280"/>
        <end position="299"/>
    </location>
</feature>
<keyword evidence="6 7" id="KW-0472">Membrane</keyword>
<keyword evidence="10" id="KW-1185">Reference proteome</keyword>
<dbReference type="InterPro" id="IPR007895">
    <property type="entry name" value="MASE1"/>
</dbReference>
<comment type="subcellular location">
    <subcellularLocation>
        <location evidence="2">Cell membrane</location>
        <topology evidence="2">Multi-pass membrane protein</topology>
    </subcellularLocation>
</comment>
<evidence type="ECO:0000256" key="4">
    <source>
        <dbReference type="ARBA" id="ARBA00022692"/>
    </source>
</evidence>
<sequence length="475" mass="53516">MDYSTELQNSADANTHSQQYVLNSLLFILTFWALNQVAYLFEVTEGVSLFYPPSAYAMFLIFLLGGKYLPVHFLAIYLGGLPYRDVFNYNLEMFIPDLRQFVIYGAAGLILRKINSQRKIFDGKFFYSVMVACVLTALISTAVFLSGIELNTLSFSSLIERSSSFFVGNLTGAVTAIPIFLLFHQFLKLGWNGFISSLVSDFFKPQKVAALIVLMILTALVIQLGKMDEQFSKYYYLILIPIVWSTVKWGLGNGLVFAFIGNLFALSLFIFSGYSHYGIFEVQIMFTISIVAVILIGLVHDERDLFYHRAMYDDLTGLANMRLFREVCFTSIARAKRKGHESSVLFIDIDGFKSVNDTFGHKVGDAILQKLSQEIKYCVRDSDSVARFGGDEFVIFLDETSDEKAAGVSEKIIKQLANPFRIHTDAVELGVSIGISLCPRDGADIDTLIRKSDEAMYLAKKEGKSTYRIYGKHHR</sequence>
<accession>A0A1M6R9E9</accession>
<dbReference type="Gene3D" id="3.30.70.270">
    <property type="match status" value="1"/>
</dbReference>
<dbReference type="SMART" id="SM00267">
    <property type="entry name" value="GGDEF"/>
    <property type="match status" value="1"/>
</dbReference>
<gene>
    <name evidence="9" type="ORF">SAMN05216369_1376</name>
</gene>
<evidence type="ECO:0000259" key="8">
    <source>
        <dbReference type="PROSITE" id="PS50887"/>
    </source>
</evidence>